<protein>
    <submittedName>
        <fullName evidence="2">HEPN domain-containing protein</fullName>
    </submittedName>
</protein>
<accession>A0A9D5P6U7</accession>
<dbReference type="AlphaFoldDB" id="A0A9D5P6U7"/>
<proteinExistence type="predicted"/>
<gene>
    <name evidence="2" type="ORF">E7101_04345</name>
</gene>
<comment type="caution">
    <text evidence="2">The sequence shown here is derived from an EMBL/GenBank/DDBJ whole genome shotgun (WGS) entry which is preliminary data.</text>
</comment>
<sequence>MMDRLSIAHKWLEQVDEDIATAECLYQSGHWLYIGFLCHQAIEKLIKAYWFAMREDEPIYVHNHFRLLEGCGLKSELAEEQRRFVEIMAPMYIAGRYPEYKSQVARMLNDKGSIYIIEQTKQFKQWILQKFLPEKRPSISSENTNA</sequence>
<evidence type="ECO:0000259" key="1">
    <source>
        <dbReference type="PROSITE" id="PS50910"/>
    </source>
</evidence>
<reference evidence="2" key="1">
    <citation type="submission" date="2019-04" db="EMBL/GenBank/DDBJ databases">
        <title>Evolution of Biomass-Degrading Anaerobic Consortia Revealed by Metagenomics.</title>
        <authorList>
            <person name="Peng X."/>
        </authorList>
    </citation>
    <scope>NUCLEOTIDE SEQUENCE</scope>
    <source>
        <strain evidence="2">SIG140</strain>
    </source>
</reference>
<dbReference type="Pfam" id="PF05168">
    <property type="entry name" value="HEPN"/>
    <property type="match status" value="1"/>
</dbReference>
<dbReference type="InterPro" id="IPR007842">
    <property type="entry name" value="HEPN_dom"/>
</dbReference>
<name>A0A9D5P6U7_XYLRU</name>
<dbReference type="SUPFAM" id="SSF81593">
    <property type="entry name" value="Nucleotidyltransferase substrate binding subunit/domain"/>
    <property type="match status" value="1"/>
</dbReference>
<dbReference type="SMART" id="SM00748">
    <property type="entry name" value="HEPN"/>
    <property type="match status" value="1"/>
</dbReference>
<dbReference type="EMBL" id="SUYC01000004">
    <property type="protein sequence ID" value="MBE6270161.1"/>
    <property type="molecule type" value="Genomic_DNA"/>
</dbReference>
<dbReference type="Gene3D" id="1.20.120.330">
    <property type="entry name" value="Nucleotidyltransferases domain 2"/>
    <property type="match status" value="1"/>
</dbReference>
<dbReference type="Proteomes" id="UP000806522">
    <property type="component" value="Unassembled WGS sequence"/>
</dbReference>
<evidence type="ECO:0000313" key="3">
    <source>
        <dbReference type="Proteomes" id="UP000806522"/>
    </source>
</evidence>
<feature type="domain" description="HEPN" evidence="1">
    <location>
        <begin position="12"/>
        <end position="123"/>
    </location>
</feature>
<dbReference type="PROSITE" id="PS50910">
    <property type="entry name" value="HEPN"/>
    <property type="match status" value="1"/>
</dbReference>
<evidence type="ECO:0000313" key="2">
    <source>
        <dbReference type="EMBL" id="MBE6270161.1"/>
    </source>
</evidence>
<organism evidence="2 3">
    <name type="scientific">Xylanibacter ruminicola</name>
    <name type="common">Prevotella ruminicola</name>
    <dbReference type="NCBI Taxonomy" id="839"/>
    <lineage>
        <taxon>Bacteria</taxon>
        <taxon>Pseudomonadati</taxon>
        <taxon>Bacteroidota</taxon>
        <taxon>Bacteroidia</taxon>
        <taxon>Bacteroidales</taxon>
        <taxon>Prevotellaceae</taxon>
        <taxon>Xylanibacter</taxon>
    </lineage>
</organism>